<keyword evidence="1" id="KW-0472">Membrane</keyword>
<feature type="transmembrane region" description="Helical" evidence="1">
    <location>
        <begin position="120"/>
        <end position="142"/>
    </location>
</feature>
<evidence type="ECO:0000313" key="2">
    <source>
        <dbReference type="EMBL" id="CAA7393378.1"/>
    </source>
</evidence>
<sequence>MESLLQMHGKKMVTMDDVRGRGGGENFVVEGLRGFLVTLSSFLQKLEQMLPPENRASGPPEDTEWIFRHFSIFLVAITLVALIYYVFFKGGERGMNGGWKATKMMMPPRSGPPTLYEHELIVAAISLLLLIILSLGGLYYYYCYQAGCFGDGGHPAMLMNAAGRKTRIMSR</sequence>
<dbReference type="OrthoDB" id="10590007at2759"/>
<keyword evidence="3" id="KW-1185">Reference proteome</keyword>
<reference evidence="2" key="1">
    <citation type="submission" date="2020-02" db="EMBL/GenBank/DDBJ databases">
        <authorList>
            <person name="Scholz U."/>
            <person name="Mascher M."/>
            <person name="Fiebig A."/>
        </authorList>
    </citation>
    <scope>NUCLEOTIDE SEQUENCE</scope>
</reference>
<dbReference type="EMBL" id="LR746266">
    <property type="protein sequence ID" value="CAA7393378.1"/>
    <property type="molecule type" value="Genomic_DNA"/>
</dbReference>
<name>A0A7I8K6U2_SPIIN</name>
<evidence type="ECO:0000256" key="1">
    <source>
        <dbReference type="SAM" id="Phobius"/>
    </source>
</evidence>
<protein>
    <submittedName>
        <fullName evidence="2">Uncharacterized protein</fullName>
    </submittedName>
</protein>
<organism evidence="2 3">
    <name type="scientific">Spirodela intermedia</name>
    <name type="common">Intermediate duckweed</name>
    <dbReference type="NCBI Taxonomy" id="51605"/>
    <lineage>
        <taxon>Eukaryota</taxon>
        <taxon>Viridiplantae</taxon>
        <taxon>Streptophyta</taxon>
        <taxon>Embryophyta</taxon>
        <taxon>Tracheophyta</taxon>
        <taxon>Spermatophyta</taxon>
        <taxon>Magnoliopsida</taxon>
        <taxon>Liliopsida</taxon>
        <taxon>Araceae</taxon>
        <taxon>Lemnoideae</taxon>
        <taxon>Spirodela</taxon>
    </lineage>
</organism>
<evidence type="ECO:0000313" key="3">
    <source>
        <dbReference type="Proteomes" id="UP000663760"/>
    </source>
</evidence>
<keyword evidence="1" id="KW-1133">Transmembrane helix</keyword>
<dbReference type="Proteomes" id="UP000663760">
    <property type="component" value="Chromosome 3"/>
</dbReference>
<proteinExistence type="predicted"/>
<feature type="transmembrane region" description="Helical" evidence="1">
    <location>
        <begin position="65"/>
        <end position="87"/>
    </location>
</feature>
<accession>A0A7I8K6U2</accession>
<dbReference type="AlphaFoldDB" id="A0A7I8K6U2"/>
<keyword evidence="1" id="KW-0812">Transmembrane</keyword>
<gene>
    <name evidence="2" type="ORF">SI8410_03004136</name>
</gene>